<accession>A0A1M7N1K7</accession>
<keyword evidence="2" id="KW-1185">Reference proteome</keyword>
<name>A0A1M7N1K7_9FIRM</name>
<dbReference type="STRING" id="1120996.SAMN02746066_04159"/>
<proteinExistence type="predicted"/>
<organism evidence="1 2">
    <name type="scientific">Anaerosporobacter mobilis DSM 15930</name>
    <dbReference type="NCBI Taxonomy" id="1120996"/>
    <lineage>
        <taxon>Bacteria</taxon>
        <taxon>Bacillati</taxon>
        <taxon>Bacillota</taxon>
        <taxon>Clostridia</taxon>
        <taxon>Lachnospirales</taxon>
        <taxon>Lachnospiraceae</taxon>
        <taxon>Anaerosporobacter</taxon>
    </lineage>
</organism>
<sequence length="312" mass="35572">MSNLTFKHKAMMEQLFEMESGYVLGFSNNTFRTFMAEQTDIDVYLEPGYIEESSKAKKLRRFWNNEEDSIVGKVILSLLEIREDSISRKQEYDDEFVDKYVNKALEIKSVASKMIGETSLFSSNDERLNADIATANMVLNDLIKIGERVCLNNTYNAASSENIINDYFRDMLSSMGYNEVKDQTRHGVSVSGKDAGEVDILLTKANKEIAIFEGLKLNSVSVDYIDEHIKKAITNYNALGTATFIVAYVTTADFEAFWNRYVNHIEMHSFTLGIKKKLNILAHPNASTRVATMIFTRDGYDFPVYYIALKMN</sequence>
<evidence type="ECO:0000313" key="2">
    <source>
        <dbReference type="Proteomes" id="UP000184038"/>
    </source>
</evidence>
<evidence type="ECO:0000313" key="1">
    <source>
        <dbReference type="EMBL" id="SHM97303.1"/>
    </source>
</evidence>
<dbReference type="AlphaFoldDB" id="A0A1M7N1K7"/>
<protein>
    <submittedName>
        <fullName evidence="1">Uncharacterized protein</fullName>
    </submittedName>
</protein>
<dbReference type="RefSeq" id="WP_073290968.1">
    <property type="nucleotide sequence ID" value="NZ_FRCP01000024.1"/>
</dbReference>
<dbReference type="OrthoDB" id="1551470at2"/>
<reference evidence="1 2" key="1">
    <citation type="submission" date="2016-11" db="EMBL/GenBank/DDBJ databases">
        <authorList>
            <person name="Jaros S."/>
            <person name="Januszkiewicz K."/>
            <person name="Wedrychowicz H."/>
        </authorList>
    </citation>
    <scope>NUCLEOTIDE SEQUENCE [LARGE SCALE GENOMIC DNA]</scope>
    <source>
        <strain evidence="1 2">DSM 15930</strain>
    </source>
</reference>
<dbReference type="Proteomes" id="UP000184038">
    <property type="component" value="Unassembled WGS sequence"/>
</dbReference>
<gene>
    <name evidence="1" type="ORF">SAMN02746066_04159</name>
</gene>
<dbReference type="EMBL" id="FRCP01000024">
    <property type="protein sequence ID" value="SHM97303.1"/>
    <property type="molecule type" value="Genomic_DNA"/>
</dbReference>